<dbReference type="PANTHER" id="PTHR30600">
    <property type="entry name" value="CYTOCHROME C PEROXIDASE-RELATED"/>
    <property type="match status" value="1"/>
</dbReference>
<dbReference type="RefSeq" id="WP_168550929.1">
    <property type="nucleotide sequence ID" value="NZ_JAAWWL010000001.1"/>
</dbReference>
<evidence type="ECO:0000256" key="2">
    <source>
        <dbReference type="ARBA" id="ARBA00022617"/>
    </source>
</evidence>
<dbReference type="InterPro" id="IPR051395">
    <property type="entry name" value="Cytochrome_c_Peroxidase/MauG"/>
</dbReference>
<dbReference type="Gene3D" id="1.10.760.10">
    <property type="entry name" value="Cytochrome c-like domain"/>
    <property type="match status" value="2"/>
</dbReference>
<dbReference type="Pfam" id="PF03150">
    <property type="entry name" value="CCP_MauG"/>
    <property type="match status" value="1"/>
</dbReference>
<evidence type="ECO:0000256" key="4">
    <source>
        <dbReference type="ARBA" id="ARBA00023002"/>
    </source>
</evidence>
<dbReference type="InterPro" id="IPR004852">
    <property type="entry name" value="Di-haem_cyt_c_peroxidsae"/>
</dbReference>
<name>A0ABX1GLD4_9FLAO</name>
<keyword evidence="3 6" id="KW-0479">Metal-binding</keyword>
<keyword evidence="8" id="KW-0575">Peroxidase</keyword>
<dbReference type="PROSITE" id="PS51007">
    <property type="entry name" value="CYTC"/>
    <property type="match status" value="1"/>
</dbReference>
<comment type="subcellular location">
    <subcellularLocation>
        <location evidence="1">Cell envelope</location>
    </subcellularLocation>
</comment>
<accession>A0ABX1GLD4</accession>
<evidence type="ECO:0000256" key="5">
    <source>
        <dbReference type="ARBA" id="ARBA00023004"/>
    </source>
</evidence>
<reference evidence="8 9" key="1">
    <citation type="submission" date="2020-04" db="EMBL/GenBank/DDBJ databases">
        <authorList>
            <person name="Yoon J."/>
        </authorList>
    </citation>
    <scope>NUCLEOTIDE SEQUENCE [LARGE SCALE GENOMIC DNA]</scope>
    <source>
        <strain evidence="8 9">DJ-13</strain>
    </source>
</reference>
<proteinExistence type="predicted"/>
<evidence type="ECO:0000256" key="3">
    <source>
        <dbReference type="ARBA" id="ARBA00022723"/>
    </source>
</evidence>
<dbReference type="GO" id="GO:0004601">
    <property type="term" value="F:peroxidase activity"/>
    <property type="evidence" value="ECO:0007669"/>
    <property type="project" value="UniProtKB-KW"/>
</dbReference>
<keyword evidence="5 6" id="KW-0408">Iron</keyword>
<keyword evidence="4" id="KW-0560">Oxidoreductase</keyword>
<comment type="caution">
    <text evidence="8">The sequence shown here is derived from an EMBL/GenBank/DDBJ whole genome shotgun (WGS) entry which is preliminary data.</text>
</comment>
<dbReference type="InterPro" id="IPR009056">
    <property type="entry name" value="Cyt_c-like_dom"/>
</dbReference>
<dbReference type="SUPFAM" id="SSF46626">
    <property type="entry name" value="Cytochrome c"/>
    <property type="match status" value="2"/>
</dbReference>
<keyword evidence="2 6" id="KW-0349">Heme</keyword>
<evidence type="ECO:0000313" key="9">
    <source>
        <dbReference type="Proteomes" id="UP000718451"/>
    </source>
</evidence>
<dbReference type="Proteomes" id="UP000718451">
    <property type="component" value="Unassembled WGS sequence"/>
</dbReference>
<sequence>MFQQAKRLALYILALLPFLSCEPDFDFQLVEDSNLENEVREELTELLGSLDRLILPESDAYSQIPNDLRNPITAEKVALGKFLFHETELGVAAKVTEGLKTYSCASCHHAKAGFQSGMKQGIGEGGWGFGTFGELRIANSLYPIDSIDVQPIRSPTILNTAYQDVMLWNGQFGATGTNAGTEASWTEGTPKARNNLGFQGLEIQAIAGMGVHRLNVSPENIDNGAYKALFDAAYPDIDIDQRYSLENAGLAIAAFERTVLSNEAPFQKFLKGETGLMSDDELKGAQLFFGKAKCMKCHSGPGLNGMEFHALGMNDLSGNDVIGQVDAGTAKGRGGFTNDSNDDYKFKTPTLYNLKDVQFLGHGGSFSTVREVIAYKNNAIAENNLVPTERLSDQFQALGLTDEEISQLTMFIENSLYDPNLSRYVPAFTPLGTSCFPNADEQSLLDMGCN</sequence>
<protein>
    <submittedName>
        <fullName evidence="8">Cytochrome-c peroxidase</fullName>
    </submittedName>
</protein>
<evidence type="ECO:0000313" key="8">
    <source>
        <dbReference type="EMBL" id="NKI30691.1"/>
    </source>
</evidence>
<evidence type="ECO:0000256" key="1">
    <source>
        <dbReference type="ARBA" id="ARBA00004196"/>
    </source>
</evidence>
<evidence type="ECO:0000256" key="6">
    <source>
        <dbReference type="PROSITE-ProRule" id="PRU00433"/>
    </source>
</evidence>
<dbReference type="EMBL" id="JAAWWL010000001">
    <property type="protein sequence ID" value="NKI30691.1"/>
    <property type="molecule type" value="Genomic_DNA"/>
</dbReference>
<evidence type="ECO:0000259" key="7">
    <source>
        <dbReference type="PROSITE" id="PS51007"/>
    </source>
</evidence>
<dbReference type="InterPro" id="IPR036909">
    <property type="entry name" value="Cyt_c-like_dom_sf"/>
</dbReference>
<feature type="domain" description="Cytochrome c" evidence="7">
    <location>
        <begin position="279"/>
        <end position="416"/>
    </location>
</feature>
<gene>
    <name evidence="8" type="ORF">HCU67_01955</name>
</gene>
<keyword evidence="9" id="KW-1185">Reference proteome</keyword>
<organism evidence="8 9">
    <name type="scientific">Croceivirga thetidis</name>
    <dbReference type="NCBI Taxonomy" id="2721623"/>
    <lineage>
        <taxon>Bacteria</taxon>
        <taxon>Pseudomonadati</taxon>
        <taxon>Bacteroidota</taxon>
        <taxon>Flavobacteriia</taxon>
        <taxon>Flavobacteriales</taxon>
        <taxon>Flavobacteriaceae</taxon>
        <taxon>Croceivirga</taxon>
    </lineage>
</organism>